<keyword evidence="4" id="KW-1185">Reference proteome</keyword>
<dbReference type="Pfam" id="PF18301">
    <property type="entry name" value="preATP-grasp_3"/>
    <property type="match status" value="1"/>
</dbReference>
<dbReference type="Pfam" id="PF02655">
    <property type="entry name" value="ATP-grasp_3"/>
    <property type="match status" value="1"/>
</dbReference>
<dbReference type="Proteomes" id="UP001385892">
    <property type="component" value="Unassembled WGS sequence"/>
</dbReference>
<sequence>MKRIFVYEHLSAGGELAGELSAAHSADADALLAMGRQMRDAIVVDLLGLENYGVTVATCKRASQVPRPAHAVLAQDGESAFEFVARQSLAHDLAWVIAPETDGLLSRFRQCVTHGRWLGCDVPAIALTTSKRRTLLRLADAGIATPLAFEGTTGINRWVMKPDDGAGATATRLHRTLASAVIASRCTLANAAMEVEPWVEGEALSLSLLCSREGARLLSVNRQQLDIDAQGTVSFLGVAVNVMARADPRFAALSALAESIGEAIPGLRGFVGVDVVWHLQRGPVVIEINPRVTCAYAGLSASLGRNLAREVIDAHDHADAMAPAPGMAHA</sequence>
<dbReference type="InterPro" id="IPR011761">
    <property type="entry name" value="ATP-grasp"/>
</dbReference>
<organism evidence="3 4">
    <name type="scientific">Variovorax rhizosphaerae</name>
    <dbReference type="NCBI Taxonomy" id="1836200"/>
    <lineage>
        <taxon>Bacteria</taxon>
        <taxon>Pseudomonadati</taxon>
        <taxon>Pseudomonadota</taxon>
        <taxon>Betaproteobacteria</taxon>
        <taxon>Burkholderiales</taxon>
        <taxon>Comamonadaceae</taxon>
        <taxon>Variovorax</taxon>
    </lineage>
</organism>
<dbReference type="SUPFAM" id="SSF56059">
    <property type="entry name" value="Glutathione synthetase ATP-binding domain-like"/>
    <property type="match status" value="1"/>
</dbReference>
<proteinExistence type="predicted"/>
<dbReference type="Gene3D" id="3.30.470.20">
    <property type="entry name" value="ATP-grasp fold, B domain"/>
    <property type="match status" value="1"/>
</dbReference>
<dbReference type="InterPro" id="IPR040803">
    <property type="entry name" value="MfnD_preATP-grasp"/>
</dbReference>
<dbReference type="EMBL" id="JBBKZT010000016">
    <property type="protein sequence ID" value="MEJ8850630.1"/>
    <property type="molecule type" value="Genomic_DNA"/>
</dbReference>
<evidence type="ECO:0000259" key="2">
    <source>
        <dbReference type="PROSITE" id="PS50975"/>
    </source>
</evidence>
<keyword evidence="1" id="KW-0547">Nucleotide-binding</keyword>
<reference evidence="3 4" key="1">
    <citation type="submission" date="2024-03" db="EMBL/GenBank/DDBJ databases">
        <title>Novel species of the genus Variovorax.</title>
        <authorList>
            <person name="Liu Q."/>
            <person name="Xin Y.-H."/>
        </authorList>
    </citation>
    <scope>NUCLEOTIDE SEQUENCE [LARGE SCALE GENOMIC DNA]</scope>
    <source>
        <strain evidence="3 4">KACC 18900</strain>
    </source>
</reference>
<evidence type="ECO:0000313" key="3">
    <source>
        <dbReference type="EMBL" id="MEJ8850630.1"/>
    </source>
</evidence>
<accession>A0ABU8WSV4</accession>
<name>A0ABU8WSV4_9BURK</name>
<evidence type="ECO:0000256" key="1">
    <source>
        <dbReference type="PROSITE-ProRule" id="PRU00409"/>
    </source>
</evidence>
<protein>
    <submittedName>
        <fullName evidence="3">ATP-grasp domain-containing protein</fullName>
    </submittedName>
</protein>
<dbReference type="RefSeq" id="WP_340346022.1">
    <property type="nucleotide sequence ID" value="NZ_JBBKZT010000016.1"/>
</dbReference>
<evidence type="ECO:0000313" key="4">
    <source>
        <dbReference type="Proteomes" id="UP001385892"/>
    </source>
</evidence>
<dbReference type="Gene3D" id="3.40.50.11770">
    <property type="match status" value="1"/>
</dbReference>
<dbReference type="PROSITE" id="PS50975">
    <property type="entry name" value="ATP_GRASP"/>
    <property type="match status" value="1"/>
</dbReference>
<feature type="domain" description="ATP-grasp" evidence="2">
    <location>
        <begin position="112"/>
        <end position="316"/>
    </location>
</feature>
<dbReference type="InterPro" id="IPR003806">
    <property type="entry name" value="ATP-grasp_PylC-type"/>
</dbReference>
<comment type="caution">
    <text evidence="3">The sequence shown here is derived from an EMBL/GenBank/DDBJ whole genome shotgun (WGS) entry which is preliminary data.</text>
</comment>
<dbReference type="InterPro" id="IPR024710">
    <property type="entry name" value="MfnD"/>
</dbReference>
<gene>
    <name evidence="3" type="ORF">WKW82_28600</name>
</gene>
<keyword evidence="1" id="KW-0067">ATP-binding</keyword>
<dbReference type="PIRSF" id="PIRSF016766">
    <property type="entry name" value="UCP016766_ATPgrasp"/>
    <property type="match status" value="1"/>
</dbReference>